<dbReference type="Proteomes" id="UP001152888">
    <property type="component" value="Unassembled WGS sequence"/>
</dbReference>
<keyword evidence="3" id="KW-1185">Reference proteome</keyword>
<dbReference type="OrthoDB" id="66977at2759"/>
<gene>
    <name evidence="2" type="ORF">ACAOBT_LOCUS14428</name>
</gene>
<protein>
    <submittedName>
        <fullName evidence="2">Uncharacterized protein</fullName>
    </submittedName>
</protein>
<organism evidence="2 3">
    <name type="scientific">Acanthoscelides obtectus</name>
    <name type="common">Bean weevil</name>
    <name type="synonym">Bruchus obtectus</name>
    <dbReference type="NCBI Taxonomy" id="200917"/>
    <lineage>
        <taxon>Eukaryota</taxon>
        <taxon>Metazoa</taxon>
        <taxon>Ecdysozoa</taxon>
        <taxon>Arthropoda</taxon>
        <taxon>Hexapoda</taxon>
        <taxon>Insecta</taxon>
        <taxon>Pterygota</taxon>
        <taxon>Neoptera</taxon>
        <taxon>Endopterygota</taxon>
        <taxon>Coleoptera</taxon>
        <taxon>Polyphaga</taxon>
        <taxon>Cucujiformia</taxon>
        <taxon>Chrysomeloidea</taxon>
        <taxon>Chrysomelidae</taxon>
        <taxon>Bruchinae</taxon>
        <taxon>Bruchini</taxon>
        <taxon>Acanthoscelides</taxon>
    </lineage>
</organism>
<evidence type="ECO:0000313" key="2">
    <source>
        <dbReference type="EMBL" id="CAH1981344.1"/>
    </source>
</evidence>
<reference evidence="2" key="1">
    <citation type="submission" date="2022-03" db="EMBL/GenBank/DDBJ databases">
        <authorList>
            <person name="Sayadi A."/>
        </authorList>
    </citation>
    <scope>NUCLEOTIDE SEQUENCE</scope>
</reference>
<name>A0A9P0KS63_ACAOB</name>
<comment type="caution">
    <text evidence="2">The sequence shown here is derived from an EMBL/GenBank/DDBJ whole genome shotgun (WGS) entry which is preliminary data.</text>
</comment>
<accession>A0A9P0KS63</accession>
<evidence type="ECO:0000256" key="1">
    <source>
        <dbReference type="SAM" id="MobiDB-lite"/>
    </source>
</evidence>
<evidence type="ECO:0000313" key="3">
    <source>
        <dbReference type="Proteomes" id="UP001152888"/>
    </source>
</evidence>
<proteinExistence type="predicted"/>
<dbReference type="EMBL" id="CAKOFQ010006907">
    <property type="protein sequence ID" value="CAH1981344.1"/>
    <property type="molecule type" value="Genomic_DNA"/>
</dbReference>
<feature type="compositionally biased region" description="Acidic residues" evidence="1">
    <location>
        <begin position="26"/>
        <end position="43"/>
    </location>
</feature>
<sequence>MNQLLAAYDKKIVMPSGKVDGHIAVDDEDFSSSESEEDDGDIDQYEHEYVYQEMRRYGKCAVEADDESGMSSVDGVAGMEYKNNPLSVYQNYRFNATLVKKELPIDSFKQKI</sequence>
<feature type="region of interest" description="Disordered" evidence="1">
    <location>
        <begin position="23"/>
        <end position="43"/>
    </location>
</feature>
<dbReference type="AlphaFoldDB" id="A0A9P0KS63"/>